<keyword evidence="3" id="KW-1185">Reference proteome</keyword>
<organism evidence="2 3">
    <name type="scientific">Paenibacillus agri</name>
    <dbReference type="NCBI Taxonomy" id="2744309"/>
    <lineage>
        <taxon>Bacteria</taxon>
        <taxon>Bacillati</taxon>
        <taxon>Bacillota</taxon>
        <taxon>Bacilli</taxon>
        <taxon>Bacillales</taxon>
        <taxon>Paenibacillaceae</taxon>
        <taxon>Paenibacillus</taxon>
    </lineage>
</organism>
<feature type="domain" description="NAD-dependent epimerase/dehydratase" evidence="1">
    <location>
        <begin position="3"/>
        <end position="168"/>
    </location>
</feature>
<dbReference type="Gene3D" id="3.40.50.720">
    <property type="entry name" value="NAD(P)-binding Rossmann-like Domain"/>
    <property type="match status" value="1"/>
</dbReference>
<dbReference type="Pfam" id="PF01370">
    <property type="entry name" value="Epimerase"/>
    <property type="match status" value="1"/>
</dbReference>
<dbReference type="InterPro" id="IPR001509">
    <property type="entry name" value="Epimerase_deHydtase"/>
</dbReference>
<dbReference type="CDD" id="cd08946">
    <property type="entry name" value="SDR_e"/>
    <property type="match status" value="1"/>
</dbReference>
<accession>A0A850EJ44</accession>
<dbReference type="Proteomes" id="UP000564806">
    <property type="component" value="Unassembled WGS sequence"/>
</dbReference>
<name>A0A850EJ44_9BACL</name>
<evidence type="ECO:0000313" key="3">
    <source>
        <dbReference type="Proteomes" id="UP000564806"/>
    </source>
</evidence>
<dbReference type="PANTHER" id="PTHR43245">
    <property type="entry name" value="BIFUNCTIONAL POLYMYXIN RESISTANCE PROTEIN ARNA"/>
    <property type="match status" value="1"/>
</dbReference>
<dbReference type="AlphaFoldDB" id="A0A850EJ44"/>
<evidence type="ECO:0000313" key="2">
    <source>
        <dbReference type="EMBL" id="NUU59424.1"/>
    </source>
</evidence>
<reference evidence="2" key="1">
    <citation type="submission" date="2020-06" db="EMBL/GenBank/DDBJ databases">
        <title>Paenibacillus sp. nov., isolated from soil.</title>
        <authorList>
            <person name="Seo Y.L."/>
        </authorList>
    </citation>
    <scope>NUCLEOTIDE SEQUENCE [LARGE SCALE GENOMIC DNA]</scope>
    <source>
        <strain evidence="2">JW14</strain>
    </source>
</reference>
<dbReference type="EMBL" id="JABWCS010000186">
    <property type="protein sequence ID" value="NUU59424.1"/>
    <property type="molecule type" value="Genomic_DNA"/>
</dbReference>
<protein>
    <submittedName>
        <fullName evidence="2">NAD(P)-dependent oxidoreductase</fullName>
    </submittedName>
</protein>
<sequence>MNILITGASGFIGRALVKYLADKHYVICLSRKAPEGAAAYVQGSFDDVEDLKGLDTYDIEAVIHLAAVTGGCSEEEGLAVNVLGTRRLFRYLLDRGCRKFITASSIAVAGGLDEDFVPLELPIPDEHPCLATDAYGLSKAMVEELTRYFHRIHTDADFINLRLGAVAAEDWTPPILETGSRPSLPFITMAHVYADDVIEGIAAALHAPPRPGVRTLNLVGPDVTSNLPVAEIMSNILGDSYNLDNYHFPGHNYKSLYTMDRFKEEFGFVPVRSTRDKKDGNQEN</sequence>
<evidence type="ECO:0000259" key="1">
    <source>
        <dbReference type="Pfam" id="PF01370"/>
    </source>
</evidence>
<dbReference type="RefSeq" id="WP_175370109.1">
    <property type="nucleotide sequence ID" value="NZ_JABWCS010000186.1"/>
</dbReference>
<dbReference type="InterPro" id="IPR036291">
    <property type="entry name" value="NAD(P)-bd_dom_sf"/>
</dbReference>
<comment type="caution">
    <text evidence="2">The sequence shown here is derived from an EMBL/GenBank/DDBJ whole genome shotgun (WGS) entry which is preliminary data.</text>
</comment>
<dbReference type="SUPFAM" id="SSF51735">
    <property type="entry name" value="NAD(P)-binding Rossmann-fold domains"/>
    <property type="match status" value="1"/>
</dbReference>
<gene>
    <name evidence="2" type="ORF">HPT30_03525</name>
</gene>
<dbReference type="InterPro" id="IPR050177">
    <property type="entry name" value="Lipid_A_modif_metabolic_enz"/>
</dbReference>
<proteinExistence type="predicted"/>